<proteinExistence type="predicted"/>
<dbReference type="Proteomes" id="UP000324222">
    <property type="component" value="Unassembled WGS sequence"/>
</dbReference>
<evidence type="ECO:0000313" key="3">
    <source>
        <dbReference type="Proteomes" id="UP000324222"/>
    </source>
</evidence>
<gene>
    <name evidence="2" type="ORF">E2C01_047233</name>
</gene>
<accession>A0A5B7G9X2</accession>
<protein>
    <submittedName>
        <fullName evidence="2">Uncharacterized protein</fullName>
    </submittedName>
</protein>
<sequence>MSGWLLVVGVGKMASHPAKVLPSRMEYSWLEASCLEDDLALFESGDPPIVNHWPELPVTSSPLPPPTGKQPSVSSSKRHIEGFFYSSADDCLLPAVKTARSAATGGHGPVPGASVPLSGATAAASYRTSSSLPAFAPRDFYVKLSFDGSPSTDTKLRWLSAVNKAFQLQRDPAEVKMAAITSRFFYISRQRTERVKSGEFLSLSLIPHDSTERPRKFPSYILTRFPVDVDPGLAGIYSARHFIQGCSPISRIVVV</sequence>
<name>A0A5B7G9X2_PORTR</name>
<dbReference type="EMBL" id="VSRR010011552">
    <property type="protein sequence ID" value="MPC53344.1"/>
    <property type="molecule type" value="Genomic_DNA"/>
</dbReference>
<organism evidence="2 3">
    <name type="scientific">Portunus trituberculatus</name>
    <name type="common">Swimming crab</name>
    <name type="synonym">Neptunus trituberculatus</name>
    <dbReference type="NCBI Taxonomy" id="210409"/>
    <lineage>
        <taxon>Eukaryota</taxon>
        <taxon>Metazoa</taxon>
        <taxon>Ecdysozoa</taxon>
        <taxon>Arthropoda</taxon>
        <taxon>Crustacea</taxon>
        <taxon>Multicrustacea</taxon>
        <taxon>Malacostraca</taxon>
        <taxon>Eumalacostraca</taxon>
        <taxon>Eucarida</taxon>
        <taxon>Decapoda</taxon>
        <taxon>Pleocyemata</taxon>
        <taxon>Brachyura</taxon>
        <taxon>Eubrachyura</taxon>
        <taxon>Portunoidea</taxon>
        <taxon>Portunidae</taxon>
        <taxon>Portuninae</taxon>
        <taxon>Portunus</taxon>
    </lineage>
</organism>
<keyword evidence="3" id="KW-1185">Reference proteome</keyword>
<feature type="region of interest" description="Disordered" evidence="1">
    <location>
        <begin position="53"/>
        <end position="73"/>
    </location>
</feature>
<dbReference type="OrthoDB" id="6376548at2759"/>
<reference evidence="2 3" key="1">
    <citation type="submission" date="2019-05" db="EMBL/GenBank/DDBJ databases">
        <title>Another draft genome of Portunus trituberculatus and its Hox gene families provides insights of decapod evolution.</title>
        <authorList>
            <person name="Jeong J.-H."/>
            <person name="Song I."/>
            <person name="Kim S."/>
            <person name="Choi T."/>
            <person name="Kim D."/>
            <person name="Ryu S."/>
            <person name="Kim W."/>
        </authorList>
    </citation>
    <scope>NUCLEOTIDE SEQUENCE [LARGE SCALE GENOMIC DNA]</scope>
    <source>
        <tissue evidence="2">Muscle</tissue>
    </source>
</reference>
<evidence type="ECO:0000256" key="1">
    <source>
        <dbReference type="SAM" id="MobiDB-lite"/>
    </source>
</evidence>
<evidence type="ECO:0000313" key="2">
    <source>
        <dbReference type="EMBL" id="MPC53344.1"/>
    </source>
</evidence>
<dbReference type="AlphaFoldDB" id="A0A5B7G9X2"/>
<comment type="caution">
    <text evidence="2">The sequence shown here is derived from an EMBL/GenBank/DDBJ whole genome shotgun (WGS) entry which is preliminary data.</text>
</comment>